<dbReference type="PANTHER" id="PTHR24104:SF25">
    <property type="entry name" value="PROTEIN LIN-41"/>
    <property type="match status" value="1"/>
</dbReference>
<feature type="signal peptide" evidence="3">
    <location>
        <begin position="1"/>
        <end position="22"/>
    </location>
</feature>
<evidence type="ECO:0008006" key="7">
    <source>
        <dbReference type="Google" id="ProtNLM"/>
    </source>
</evidence>
<dbReference type="InterPro" id="IPR050952">
    <property type="entry name" value="TRIM-NHL_E3_ligases"/>
</dbReference>
<feature type="chain" id="PRO_5036236778" description="NHL repeat-containing protein" evidence="3">
    <location>
        <begin position="23"/>
        <end position="379"/>
    </location>
</feature>
<sequence length="379" mass="41052">MPSIYSITFWLIFVQTINTITAISFNRPKLCSLAVWNSFGSTFAGQNLAGVAPLAVFVNANNTVYLANIQYSTIEVWYQGSGSPINIFVGATLPYSIFVTMADDIYTGTGDISVDKWVLNNTNNPFTLNVSEPCFYVFIDTNNSLHCSLSASHQVIKRSLNSSDNNVLVVAGTGCPGFMLDMLDYPLGIFIDDNFNVYVADSNNNRIQLFQPGELNGTIMAGNGAPETVILNYPTDVVLDADGYLFIVDSGNNRIVGSGPNGFRCIVGCSGASGSGPTQLNGPQSIAFDSNGNIYVTDTQNNRVQNFVLINNPCNLTTTTTATTTTMSNMTTTLQFNSSQATTTSMGNITLISNRLSMLILCIIEFKCFDHQLRDVIIS</sequence>
<dbReference type="SUPFAM" id="SSF101898">
    <property type="entry name" value="NHL repeat"/>
    <property type="match status" value="1"/>
</dbReference>
<feature type="repeat" description="NHL" evidence="2">
    <location>
        <begin position="267"/>
        <end position="305"/>
    </location>
</feature>
<comment type="caution">
    <text evidence="4">The sequence shown here is derived from an EMBL/GenBank/DDBJ whole genome shotgun (WGS) entry which is preliminary data.</text>
</comment>
<dbReference type="EMBL" id="CAJOBO010000664">
    <property type="protein sequence ID" value="CAF4268227.1"/>
    <property type="molecule type" value="Genomic_DNA"/>
</dbReference>
<accession>A0A820FVX8</accession>
<name>A0A820FVX8_9BILA</name>
<dbReference type="CDD" id="cd05819">
    <property type="entry name" value="NHL"/>
    <property type="match status" value="1"/>
</dbReference>
<dbReference type="InterPro" id="IPR011042">
    <property type="entry name" value="6-blade_b-propeller_TolB-like"/>
</dbReference>
<evidence type="ECO:0000313" key="4">
    <source>
        <dbReference type="EMBL" id="CAF4268227.1"/>
    </source>
</evidence>
<organism evidence="4 6">
    <name type="scientific">Rotaria socialis</name>
    <dbReference type="NCBI Taxonomy" id="392032"/>
    <lineage>
        <taxon>Eukaryota</taxon>
        <taxon>Metazoa</taxon>
        <taxon>Spiralia</taxon>
        <taxon>Gnathifera</taxon>
        <taxon>Rotifera</taxon>
        <taxon>Eurotatoria</taxon>
        <taxon>Bdelloidea</taxon>
        <taxon>Philodinida</taxon>
        <taxon>Philodinidae</taxon>
        <taxon>Rotaria</taxon>
    </lineage>
</organism>
<evidence type="ECO:0000256" key="3">
    <source>
        <dbReference type="SAM" id="SignalP"/>
    </source>
</evidence>
<dbReference type="InterPro" id="IPR001258">
    <property type="entry name" value="NHL_repeat"/>
</dbReference>
<dbReference type="PROSITE" id="PS51125">
    <property type="entry name" value="NHL"/>
    <property type="match status" value="2"/>
</dbReference>
<dbReference type="Pfam" id="PF01436">
    <property type="entry name" value="NHL"/>
    <property type="match status" value="2"/>
</dbReference>
<dbReference type="Gene3D" id="2.120.10.30">
    <property type="entry name" value="TolB, C-terminal domain"/>
    <property type="match status" value="1"/>
</dbReference>
<evidence type="ECO:0000313" key="5">
    <source>
        <dbReference type="EMBL" id="CAF4390644.1"/>
    </source>
</evidence>
<keyword evidence="1" id="KW-0677">Repeat</keyword>
<evidence type="ECO:0000256" key="2">
    <source>
        <dbReference type="PROSITE-ProRule" id="PRU00504"/>
    </source>
</evidence>
<feature type="repeat" description="NHL" evidence="2">
    <location>
        <begin position="174"/>
        <end position="213"/>
    </location>
</feature>
<dbReference type="AlphaFoldDB" id="A0A820FVX8"/>
<evidence type="ECO:0000313" key="6">
    <source>
        <dbReference type="Proteomes" id="UP000663851"/>
    </source>
</evidence>
<keyword evidence="3" id="KW-0732">Signal</keyword>
<protein>
    <recommendedName>
        <fullName evidence="7">NHL repeat-containing protein</fullName>
    </recommendedName>
</protein>
<gene>
    <name evidence="4" type="ORF">HFQ381_LOCUS11502</name>
    <name evidence="5" type="ORF">TSG867_LOCUS12248</name>
</gene>
<evidence type="ECO:0000256" key="1">
    <source>
        <dbReference type="ARBA" id="ARBA00022737"/>
    </source>
</evidence>
<reference evidence="4" key="1">
    <citation type="submission" date="2021-02" db="EMBL/GenBank/DDBJ databases">
        <authorList>
            <person name="Nowell W R."/>
        </authorList>
    </citation>
    <scope>NUCLEOTIDE SEQUENCE</scope>
</reference>
<dbReference type="Proteomes" id="UP000663851">
    <property type="component" value="Unassembled WGS sequence"/>
</dbReference>
<dbReference type="EMBL" id="CAJOBQ010000612">
    <property type="protein sequence ID" value="CAF4390644.1"/>
    <property type="molecule type" value="Genomic_DNA"/>
</dbReference>
<dbReference type="PANTHER" id="PTHR24104">
    <property type="entry name" value="E3 UBIQUITIN-PROTEIN LIGASE NHLRC1-RELATED"/>
    <property type="match status" value="1"/>
</dbReference>
<dbReference type="Proteomes" id="UP000663862">
    <property type="component" value="Unassembled WGS sequence"/>
</dbReference>
<proteinExistence type="predicted"/>
<dbReference type="GO" id="GO:0008270">
    <property type="term" value="F:zinc ion binding"/>
    <property type="evidence" value="ECO:0007669"/>
    <property type="project" value="UniProtKB-KW"/>
</dbReference>